<evidence type="ECO:0000313" key="16">
    <source>
        <dbReference type="Proteomes" id="UP000266841"/>
    </source>
</evidence>
<evidence type="ECO:0000256" key="11">
    <source>
        <dbReference type="ARBA" id="ARBA00023201"/>
    </source>
</evidence>
<dbReference type="GO" id="GO:0015293">
    <property type="term" value="F:symporter activity"/>
    <property type="evidence" value="ECO:0007669"/>
    <property type="project" value="UniProtKB-KW"/>
</dbReference>
<keyword evidence="7 14" id="KW-1133">Transmembrane helix</keyword>
<dbReference type="EMBL" id="AGNL01006808">
    <property type="protein sequence ID" value="EJK71773.1"/>
    <property type="molecule type" value="Genomic_DNA"/>
</dbReference>
<proteinExistence type="inferred from homology"/>
<dbReference type="PROSITE" id="PS50283">
    <property type="entry name" value="NA_SOLUT_SYMP_3"/>
    <property type="match status" value="1"/>
</dbReference>
<evidence type="ECO:0000256" key="8">
    <source>
        <dbReference type="ARBA" id="ARBA00023053"/>
    </source>
</evidence>
<feature type="transmembrane region" description="Helical" evidence="14">
    <location>
        <begin position="385"/>
        <end position="406"/>
    </location>
</feature>
<evidence type="ECO:0000256" key="5">
    <source>
        <dbReference type="ARBA" id="ARBA00022692"/>
    </source>
</evidence>
<evidence type="ECO:0000256" key="9">
    <source>
        <dbReference type="ARBA" id="ARBA00023065"/>
    </source>
</evidence>
<keyword evidence="10 14" id="KW-0472">Membrane</keyword>
<feature type="transmembrane region" description="Helical" evidence="14">
    <location>
        <begin position="167"/>
        <end position="186"/>
    </location>
</feature>
<feature type="transmembrane region" description="Helical" evidence="14">
    <location>
        <begin position="418"/>
        <end position="439"/>
    </location>
</feature>
<comment type="similarity">
    <text evidence="2 12">Belongs to the sodium:solute symporter (SSF) (TC 2.A.21) family.</text>
</comment>
<dbReference type="Gene3D" id="1.20.1730.10">
    <property type="entry name" value="Sodium/glucose cotransporter"/>
    <property type="match status" value="1"/>
</dbReference>
<feature type="transmembrane region" description="Helical" evidence="14">
    <location>
        <begin position="357"/>
        <end position="379"/>
    </location>
</feature>
<keyword evidence="8" id="KW-0915">Sodium</keyword>
<name>K0SZK7_THAOC</name>
<keyword evidence="9" id="KW-0406">Ion transport</keyword>
<feature type="transmembrane region" description="Helical" evidence="14">
    <location>
        <begin position="211"/>
        <end position="230"/>
    </location>
</feature>
<feature type="transmembrane region" description="Helical" evidence="14">
    <location>
        <begin position="451"/>
        <end position="469"/>
    </location>
</feature>
<dbReference type="InterPro" id="IPR038377">
    <property type="entry name" value="Na/Glc_symporter_sf"/>
</dbReference>
<accession>K0SZK7</accession>
<evidence type="ECO:0000256" key="4">
    <source>
        <dbReference type="ARBA" id="ARBA00022475"/>
    </source>
</evidence>
<evidence type="ECO:0000256" key="12">
    <source>
        <dbReference type="RuleBase" id="RU362091"/>
    </source>
</evidence>
<keyword evidence="3" id="KW-0813">Transport</keyword>
<feature type="transmembrane region" description="Helical" evidence="14">
    <location>
        <begin position="577"/>
        <end position="597"/>
    </location>
</feature>
<reference evidence="15 16" key="1">
    <citation type="journal article" date="2012" name="Genome Biol.">
        <title>Genome and low-iron response of an oceanic diatom adapted to chronic iron limitation.</title>
        <authorList>
            <person name="Lommer M."/>
            <person name="Specht M."/>
            <person name="Roy A.S."/>
            <person name="Kraemer L."/>
            <person name="Andreson R."/>
            <person name="Gutowska M.A."/>
            <person name="Wolf J."/>
            <person name="Bergner S.V."/>
            <person name="Schilhabel M.B."/>
            <person name="Klostermeier U.C."/>
            <person name="Beiko R.G."/>
            <person name="Rosenstiel P."/>
            <person name="Hippler M."/>
            <person name="Laroche J."/>
        </authorList>
    </citation>
    <scope>NUCLEOTIDE SEQUENCE [LARGE SCALE GENOMIC DNA]</scope>
    <source>
        <strain evidence="15 16">CCMP1005</strain>
    </source>
</reference>
<keyword evidence="6" id="KW-0769">Symport</keyword>
<dbReference type="CDD" id="cd10322">
    <property type="entry name" value="SLC5sbd"/>
    <property type="match status" value="1"/>
</dbReference>
<feature type="transmembrane region" description="Helical" evidence="14">
    <location>
        <begin position="98"/>
        <end position="117"/>
    </location>
</feature>
<keyword evidence="5 14" id="KW-0812">Transmembrane</keyword>
<keyword evidence="16" id="KW-1185">Reference proteome</keyword>
<evidence type="ECO:0000256" key="3">
    <source>
        <dbReference type="ARBA" id="ARBA00022448"/>
    </source>
</evidence>
<evidence type="ECO:0000313" key="15">
    <source>
        <dbReference type="EMBL" id="EJK71773.1"/>
    </source>
</evidence>
<dbReference type="PANTHER" id="PTHR48086:SF3">
    <property type="entry name" value="SODIUM_PROLINE SYMPORTER"/>
    <property type="match status" value="1"/>
</dbReference>
<dbReference type="GO" id="GO:0006814">
    <property type="term" value="P:sodium ion transport"/>
    <property type="evidence" value="ECO:0007669"/>
    <property type="project" value="UniProtKB-KW"/>
</dbReference>
<evidence type="ECO:0000256" key="10">
    <source>
        <dbReference type="ARBA" id="ARBA00023136"/>
    </source>
</evidence>
<feature type="transmembrane region" description="Helical" evidence="14">
    <location>
        <begin position="264"/>
        <end position="285"/>
    </location>
</feature>
<feature type="transmembrane region" description="Helical" evidence="14">
    <location>
        <begin position="137"/>
        <end position="160"/>
    </location>
</feature>
<sequence length="717" mass="79596">MEQNCKTDMLTGHYLGGRSFGPLLIAGTIFASIFSGYTVIGVPNESYRRGFYGFRWLTSSPYINYGFICTGVRLRKASLVRNYSTSVDFITDRFRSQLLRYTILAIQVMGSIIYVAAQVNALQSTFNSMFGIPIASAWPVICIFTIILAFEWAGGLAAVAMSDSIQGLVMVVSFCCIPFVILKNYGGWHNLDPITYAKPEFYQTPSKEDQWSFWQFSLINVCFFSLPHLVRAIERFLAAMMILTIRHLEDATIVRSPRPFFSKVGPWLASLPGVFIGTVGVQMLYDAGVENPPSPFTAIIEQLLSWGGFPEVVGIIALTASLAAIMSTADSLIIAISQLITVEVIWPLKPDASQSQLTWLARGSSFVAVVIALVTGILWKSGVSALTAINFPVVMQAVPAYINGLYGSTETQRLHPWSLAMGASAGIIYTFSFFFGYIFHNTEAKPVDTGITGVLLNVFVSVLAEFLVFDRSKFMQLVTRKKIKSDDDEKSPSIPVQTPVWDVPNTKRFGESNLTVSLLNAMMEGFPEPIRSPAYNAMFLLSVSIITPLIAEGQPVISEATNEWVSLPPTVLGIPWWFFKQILLSILPYAALLKIIWDMPNEYPFNEEKIDSSGMDPALLELTAQEMNFRSSYDAPNESIARRRSTLSSKLEAIGISKSQLDNAKTLREEHALEYIPKEQRLSSIIKQEAIEASGVAVKDESKEPQEMLQLKNFQPQ</sequence>
<evidence type="ECO:0000256" key="1">
    <source>
        <dbReference type="ARBA" id="ARBA00004651"/>
    </source>
</evidence>
<comment type="subcellular location">
    <subcellularLocation>
        <location evidence="1">Cell membrane</location>
        <topology evidence="1">Multi-pass membrane protein</topology>
    </subcellularLocation>
</comment>
<organism evidence="15 16">
    <name type="scientific">Thalassiosira oceanica</name>
    <name type="common">Marine diatom</name>
    <dbReference type="NCBI Taxonomy" id="159749"/>
    <lineage>
        <taxon>Eukaryota</taxon>
        <taxon>Sar</taxon>
        <taxon>Stramenopiles</taxon>
        <taxon>Ochrophyta</taxon>
        <taxon>Bacillariophyta</taxon>
        <taxon>Coscinodiscophyceae</taxon>
        <taxon>Thalassiosirophycidae</taxon>
        <taxon>Thalassiosirales</taxon>
        <taxon>Thalassiosiraceae</taxon>
        <taxon>Thalassiosira</taxon>
    </lineage>
</organism>
<keyword evidence="11" id="KW-0739">Sodium transport</keyword>
<dbReference type="Pfam" id="PF00474">
    <property type="entry name" value="SSF"/>
    <property type="match status" value="1"/>
</dbReference>
<gene>
    <name evidence="15" type="ORF">THAOC_06754</name>
</gene>
<dbReference type="OrthoDB" id="546820at2759"/>
<dbReference type="PANTHER" id="PTHR48086">
    <property type="entry name" value="SODIUM/PROLINE SYMPORTER-RELATED"/>
    <property type="match status" value="1"/>
</dbReference>
<keyword evidence="4" id="KW-1003">Cell membrane</keyword>
<evidence type="ECO:0000256" key="13">
    <source>
        <dbReference type="SAM" id="MobiDB-lite"/>
    </source>
</evidence>
<dbReference type="InterPro" id="IPR001734">
    <property type="entry name" value="Na/solute_symporter"/>
</dbReference>
<dbReference type="GO" id="GO:0005886">
    <property type="term" value="C:plasma membrane"/>
    <property type="evidence" value="ECO:0007669"/>
    <property type="project" value="UniProtKB-SubCell"/>
</dbReference>
<feature type="transmembrane region" description="Helical" evidence="14">
    <location>
        <begin position="20"/>
        <end position="40"/>
    </location>
</feature>
<dbReference type="InterPro" id="IPR050277">
    <property type="entry name" value="Sodium:Solute_Symporter"/>
</dbReference>
<evidence type="ECO:0000256" key="6">
    <source>
        <dbReference type="ARBA" id="ARBA00022847"/>
    </source>
</evidence>
<dbReference type="eggNOG" id="KOG2349">
    <property type="taxonomic scope" value="Eukaryota"/>
</dbReference>
<dbReference type="Proteomes" id="UP000266841">
    <property type="component" value="Unassembled WGS sequence"/>
</dbReference>
<feature type="transmembrane region" description="Helical" evidence="14">
    <location>
        <begin position="537"/>
        <end position="557"/>
    </location>
</feature>
<evidence type="ECO:0000256" key="14">
    <source>
        <dbReference type="SAM" id="Phobius"/>
    </source>
</evidence>
<protein>
    <submittedName>
        <fullName evidence="15">Uncharacterized protein</fullName>
    </submittedName>
</protein>
<evidence type="ECO:0000256" key="7">
    <source>
        <dbReference type="ARBA" id="ARBA00022989"/>
    </source>
</evidence>
<dbReference type="AlphaFoldDB" id="K0SZK7"/>
<feature type="transmembrane region" description="Helical" evidence="14">
    <location>
        <begin position="312"/>
        <end position="336"/>
    </location>
</feature>
<comment type="caution">
    <text evidence="15">The sequence shown here is derived from an EMBL/GenBank/DDBJ whole genome shotgun (WGS) entry which is preliminary data.</text>
</comment>
<feature type="region of interest" description="Disordered" evidence="13">
    <location>
        <begin position="695"/>
        <end position="717"/>
    </location>
</feature>
<evidence type="ECO:0000256" key="2">
    <source>
        <dbReference type="ARBA" id="ARBA00006434"/>
    </source>
</evidence>